<evidence type="ECO:0000313" key="2">
    <source>
        <dbReference type="EMBL" id="MBD7947944.1"/>
    </source>
</evidence>
<dbReference type="Gene3D" id="3.90.550.10">
    <property type="entry name" value="Spore Coat Polysaccharide Biosynthesis Protein SpsA, Chain A"/>
    <property type="match status" value="1"/>
</dbReference>
<proteinExistence type="predicted"/>
<evidence type="ECO:0000313" key="3">
    <source>
        <dbReference type="Proteomes" id="UP000606724"/>
    </source>
</evidence>
<gene>
    <name evidence="2" type="ORF">H9653_07930</name>
</gene>
<accession>A0ABR8RJG5</accession>
<comment type="caution">
    <text evidence="2">The sequence shown here is derived from an EMBL/GenBank/DDBJ whole genome shotgun (WGS) entry which is preliminary data.</text>
</comment>
<organism evidence="2 3">
    <name type="scientific">Psychrobacter communis</name>
    <dbReference type="NCBI Taxonomy" id="2762238"/>
    <lineage>
        <taxon>Bacteria</taxon>
        <taxon>Pseudomonadati</taxon>
        <taxon>Pseudomonadota</taxon>
        <taxon>Gammaproteobacteria</taxon>
        <taxon>Moraxellales</taxon>
        <taxon>Moraxellaceae</taxon>
        <taxon>Psychrobacter</taxon>
    </lineage>
</organism>
<dbReference type="PANTHER" id="PTHR22916:SF3">
    <property type="entry name" value="UDP-GLCNAC:BETAGAL BETA-1,3-N-ACETYLGLUCOSAMINYLTRANSFERASE-LIKE PROTEIN 1"/>
    <property type="match status" value="1"/>
</dbReference>
<dbReference type="Proteomes" id="UP000606724">
    <property type="component" value="Unassembled WGS sequence"/>
</dbReference>
<keyword evidence="3" id="KW-1185">Reference proteome</keyword>
<dbReference type="EMBL" id="JACSQR010000019">
    <property type="protein sequence ID" value="MBD7947944.1"/>
    <property type="molecule type" value="Genomic_DNA"/>
</dbReference>
<dbReference type="RefSeq" id="WP_191691716.1">
    <property type="nucleotide sequence ID" value="NZ_JACSQR010000019.1"/>
</dbReference>
<sequence>MKVTIAIPIYNAEKYLELAIQSVLNQSFTDWELLLVDDGSTDKSLEIAKKYEKIDNRVRMLSDGMNKKLPYRLNQIIRESKGNYIARMDSDDLIHPDRLNIQVKFLETNPQYDLVSTGSVSIDNNHKVYGYRNTQKLHTNFSSLQTSYPIIHASVLAKKSWYERNKYNTDYPRSQDYELWCRTSLNNDLKIAILPDLLYYYREEGILDPKKLTSSYINGLRIFAKFSGTAQPQKTTKIALKVALKVIAAHGLNNVGLLQKVAALRNNKDISLGIIKKHQRVVDKIISDNK</sequence>
<reference evidence="2 3" key="1">
    <citation type="submission" date="2020-08" db="EMBL/GenBank/DDBJ databases">
        <title>A Genomic Blueprint of the Chicken Gut Microbiome.</title>
        <authorList>
            <person name="Gilroy R."/>
            <person name="Ravi A."/>
            <person name="Getino M."/>
            <person name="Pursley I."/>
            <person name="Horton D.L."/>
            <person name="Alikhan N.-F."/>
            <person name="Baker D."/>
            <person name="Gharbi K."/>
            <person name="Hall N."/>
            <person name="Watson M."/>
            <person name="Adriaenssens E.M."/>
            <person name="Foster-Nyarko E."/>
            <person name="Jarju S."/>
            <person name="Secka A."/>
            <person name="Antonio M."/>
            <person name="Oren A."/>
            <person name="Chaudhuri R."/>
            <person name="La Ragione R.M."/>
            <person name="Hildebrand F."/>
            <person name="Pallen M.J."/>
        </authorList>
    </citation>
    <scope>NUCLEOTIDE SEQUENCE [LARGE SCALE GENOMIC DNA]</scope>
    <source>
        <strain evidence="2 3">Sa4CVA2</strain>
    </source>
</reference>
<dbReference type="Pfam" id="PF00535">
    <property type="entry name" value="Glycos_transf_2"/>
    <property type="match status" value="1"/>
</dbReference>
<evidence type="ECO:0000259" key="1">
    <source>
        <dbReference type="Pfam" id="PF00535"/>
    </source>
</evidence>
<dbReference type="SUPFAM" id="SSF53448">
    <property type="entry name" value="Nucleotide-diphospho-sugar transferases"/>
    <property type="match status" value="1"/>
</dbReference>
<protein>
    <submittedName>
        <fullName evidence="2">Glycosyltransferase</fullName>
    </submittedName>
</protein>
<dbReference type="InterPro" id="IPR001173">
    <property type="entry name" value="Glyco_trans_2-like"/>
</dbReference>
<dbReference type="PANTHER" id="PTHR22916">
    <property type="entry name" value="GLYCOSYLTRANSFERASE"/>
    <property type="match status" value="1"/>
</dbReference>
<dbReference type="InterPro" id="IPR029044">
    <property type="entry name" value="Nucleotide-diphossugar_trans"/>
</dbReference>
<name>A0ABR8RJG5_9GAMM</name>
<feature type="domain" description="Glycosyltransferase 2-like" evidence="1">
    <location>
        <begin position="4"/>
        <end position="138"/>
    </location>
</feature>